<comment type="caution">
    <text evidence="6">The sequence shown here is derived from an EMBL/GenBank/DDBJ whole genome shotgun (WGS) entry which is preliminary data.</text>
</comment>
<dbReference type="PANTHER" id="PTHR34653">
    <property type="match status" value="1"/>
</dbReference>
<gene>
    <name evidence="4 6" type="primary">fliE</name>
    <name evidence="6" type="ORF">SMD31_01225</name>
</gene>
<keyword evidence="6" id="KW-0969">Cilium</keyword>
<evidence type="ECO:0000256" key="4">
    <source>
        <dbReference type="HAMAP-Rule" id="MF_00724"/>
    </source>
</evidence>
<dbReference type="PANTHER" id="PTHR34653:SF1">
    <property type="entry name" value="FLAGELLAR HOOK-BASAL BODY COMPLEX PROTEIN FLIE"/>
    <property type="match status" value="1"/>
</dbReference>
<dbReference type="Pfam" id="PF02049">
    <property type="entry name" value="FliE"/>
    <property type="match status" value="1"/>
</dbReference>
<comment type="subcellular location">
    <subcellularLocation>
        <location evidence="1 4">Bacterial flagellum basal body</location>
    </subcellularLocation>
</comment>
<protein>
    <recommendedName>
        <fullName evidence="4 5">Flagellar hook-basal body complex protein FliE</fullName>
    </recommendedName>
</protein>
<accession>A0ABU5DU54</accession>
<dbReference type="HAMAP" id="MF_00724">
    <property type="entry name" value="FliE"/>
    <property type="match status" value="1"/>
</dbReference>
<name>A0ABU5DU54_9PROT</name>
<keyword evidence="7" id="KW-1185">Reference proteome</keyword>
<sequence length="103" mass="10758">MADSTINAALNAYNNAAKALGTGGMEARETEGPSFSELLQNIKTDAVQAGKNDEKQSMLAAAGQANVTDVVTAVSAAEVTLQAVTAVRDRVISAYQEIMRMPI</sequence>
<organism evidence="6 7">
    <name type="scientific">Dongia rigui</name>
    <dbReference type="NCBI Taxonomy" id="940149"/>
    <lineage>
        <taxon>Bacteria</taxon>
        <taxon>Pseudomonadati</taxon>
        <taxon>Pseudomonadota</taxon>
        <taxon>Alphaproteobacteria</taxon>
        <taxon>Rhodospirillales</taxon>
        <taxon>Dongiaceae</taxon>
        <taxon>Dongia</taxon>
    </lineage>
</organism>
<evidence type="ECO:0000256" key="1">
    <source>
        <dbReference type="ARBA" id="ARBA00004117"/>
    </source>
</evidence>
<keyword evidence="6" id="KW-0966">Cell projection</keyword>
<evidence type="ECO:0000313" key="7">
    <source>
        <dbReference type="Proteomes" id="UP001271769"/>
    </source>
</evidence>
<evidence type="ECO:0000256" key="5">
    <source>
        <dbReference type="NCBIfam" id="TIGR00205"/>
    </source>
</evidence>
<keyword evidence="6" id="KW-0282">Flagellum</keyword>
<dbReference type="RefSeq" id="WP_320498780.1">
    <property type="nucleotide sequence ID" value="NZ_JAXCLX010000001.1"/>
</dbReference>
<dbReference type="PRINTS" id="PR01006">
    <property type="entry name" value="FLGHOOKFLIE"/>
</dbReference>
<evidence type="ECO:0000313" key="6">
    <source>
        <dbReference type="EMBL" id="MDY0870517.1"/>
    </source>
</evidence>
<dbReference type="NCBIfam" id="TIGR00205">
    <property type="entry name" value="fliE"/>
    <property type="match status" value="1"/>
</dbReference>
<dbReference type="InterPro" id="IPR001624">
    <property type="entry name" value="FliE"/>
</dbReference>
<dbReference type="Proteomes" id="UP001271769">
    <property type="component" value="Unassembled WGS sequence"/>
</dbReference>
<reference evidence="6 7" key="1">
    <citation type="journal article" date="2013" name="Antonie Van Leeuwenhoek">
        <title>Dongia rigui sp. nov., isolated from freshwater of a large wetland in Korea.</title>
        <authorList>
            <person name="Baik K.S."/>
            <person name="Hwang Y.M."/>
            <person name="Choi J.S."/>
            <person name="Kwon J."/>
            <person name="Seong C.N."/>
        </authorList>
    </citation>
    <scope>NUCLEOTIDE SEQUENCE [LARGE SCALE GENOMIC DNA]</scope>
    <source>
        <strain evidence="6 7">04SU4-P</strain>
    </source>
</reference>
<keyword evidence="3 4" id="KW-0975">Bacterial flagellum</keyword>
<proteinExistence type="inferred from homology"/>
<evidence type="ECO:0000256" key="2">
    <source>
        <dbReference type="ARBA" id="ARBA00009272"/>
    </source>
</evidence>
<comment type="similarity">
    <text evidence="2 4">Belongs to the FliE family.</text>
</comment>
<dbReference type="EMBL" id="JAXCLX010000001">
    <property type="protein sequence ID" value="MDY0870517.1"/>
    <property type="molecule type" value="Genomic_DNA"/>
</dbReference>
<evidence type="ECO:0000256" key="3">
    <source>
        <dbReference type="ARBA" id="ARBA00023143"/>
    </source>
</evidence>